<feature type="domain" description="Response regulatory" evidence="2">
    <location>
        <begin position="6"/>
        <end position="130"/>
    </location>
</feature>
<dbReference type="InterPro" id="IPR001789">
    <property type="entry name" value="Sig_transdc_resp-reg_receiver"/>
</dbReference>
<dbReference type="EMBL" id="JBHSKS010000015">
    <property type="protein sequence ID" value="MFC5193241.1"/>
    <property type="molecule type" value="Genomic_DNA"/>
</dbReference>
<dbReference type="PANTHER" id="PTHR44520:SF2">
    <property type="entry name" value="RESPONSE REGULATOR RCP1"/>
    <property type="match status" value="1"/>
</dbReference>
<accession>A0ABW0C0M2</accession>
<dbReference type="Proteomes" id="UP001596163">
    <property type="component" value="Unassembled WGS sequence"/>
</dbReference>
<proteinExistence type="predicted"/>
<keyword evidence="1" id="KW-0597">Phosphoprotein</keyword>
<dbReference type="InterPro" id="IPR011006">
    <property type="entry name" value="CheY-like_superfamily"/>
</dbReference>
<dbReference type="Pfam" id="PF00072">
    <property type="entry name" value="Response_reg"/>
    <property type="match status" value="1"/>
</dbReference>
<evidence type="ECO:0000313" key="3">
    <source>
        <dbReference type="EMBL" id="MFC5193241.1"/>
    </source>
</evidence>
<keyword evidence="4" id="KW-1185">Reference proteome</keyword>
<dbReference type="Gene3D" id="3.40.50.2300">
    <property type="match status" value="1"/>
</dbReference>
<organism evidence="3 4">
    <name type="scientific">Algoriphagus aquatilis</name>
    <dbReference type="NCBI Taxonomy" id="490186"/>
    <lineage>
        <taxon>Bacteria</taxon>
        <taxon>Pseudomonadati</taxon>
        <taxon>Bacteroidota</taxon>
        <taxon>Cytophagia</taxon>
        <taxon>Cytophagales</taxon>
        <taxon>Cyclobacteriaceae</taxon>
        <taxon>Algoriphagus</taxon>
    </lineage>
</organism>
<reference evidence="4" key="1">
    <citation type="journal article" date="2019" name="Int. J. Syst. Evol. Microbiol.">
        <title>The Global Catalogue of Microorganisms (GCM) 10K type strain sequencing project: providing services to taxonomists for standard genome sequencing and annotation.</title>
        <authorList>
            <consortium name="The Broad Institute Genomics Platform"/>
            <consortium name="The Broad Institute Genome Sequencing Center for Infectious Disease"/>
            <person name="Wu L."/>
            <person name="Ma J."/>
        </authorList>
    </citation>
    <scope>NUCLEOTIDE SEQUENCE [LARGE SCALE GENOMIC DNA]</scope>
    <source>
        <strain evidence="4">CGMCC 1.7030</strain>
    </source>
</reference>
<evidence type="ECO:0000256" key="1">
    <source>
        <dbReference type="PROSITE-ProRule" id="PRU00169"/>
    </source>
</evidence>
<evidence type="ECO:0000259" key="2">
    <source>
        <dbReference type="PROSITE" id="PS50110"/>
    </source>
</evidence>
<dbReference type="RefSeq" id="WP_377916997.1">
    <property type="nucleotide sequence ID" value="NZ_JBHSKS010000015.1"/>
</dbReference>
<gene>
    <name evidence="3" type="ORF">ACFPIK_15830</name>
</gene>
<dbReference type="SUPFAM" id="SSF52172">
    <property type="entry name" value="CheY-like"/>
    <property type="match status" value="1"/>
</dbReference>
<name>A0ABW0C0M2_9BACT</name>
<dbReference type="PANTHER" id="PTHR44520">
    <property type="entry name" value="RESPONSE REGULATOR RCP1-RELATED"/>
    <property type="match status" value="1"/>
</dbReference>
<evidence type="ECO:0000313" key="4">
    <source>
        <dbReference type="Proteomes" id="UP001596163"/>
    </source>
</evidence>
<feature type="modified residue" description="4-aspartylphosphate" evidence="1">
    <location>
        <position position="63"/>
    </location>
</feature>
<comment type="caution">
    <text evidence="3">The sequence shown here is derived from an EMBL/GenBank/DDBJ whole genome shotgun (WGS) entry which is preliminary data.</text>
</comment>
<dbReference type="InterPro" id="IPR052893">
    <property type="entry name" value="TCS_response_regulator"/>
</dbReference>
<dbReference type="PROSITE" id="PS50110">
    <property type="entry name" value="RESPONSE_REGULATORY"/>
    <property type="match status" value="1"/>
</dbReference>
<protein>
    <submittedName>
        <fullName evidence="3">Response regulator</fullName>
    </submittedName>
</protein>
<sequence length="130" mass="15286">MNRNKTICIIEDDQNYLMLTKKMIEFTSLFKEILTYRNGKQAFEGLMDWKSKNNSLPDIILLDINMPIWDAWDFLDEFCKEVQGWEGLIYIITSSIDKVDEAKAAEYSLVKGYLKKPVSFEKIIEIFNLN</sequence>
<dbReference type="SMART" id="SM00448">
    <property type="entry name" value="REC"/>
    <property type="match status" value="1"/>
</dbReference>